<feature type="compositionally biased region" description="Basic and acidic residues" evidence="9">
    <location>
        <begin position="341"/>
        <end position="356"/>
    </location>
</feature>
<organism evidence="12 13">
    <name type="scientific">Microbulbifer thermotolerans</name>
    <dbReference type="NCBI Taxonomy" id="252514"/>
    <lineage>
        <taxon>Bacteria</taxon>
        <taxon>Pseudomonadati</taxon>
        <taxon>Pseudomonadota</taxon>
        <taxon>Gammaproteobacteria</taxon>
        <taxon>Cellvibrionales</taxon>
        <taxon>Microbulbiferaceae</taxon>
        <taxon>Microbulbifer</taxon>
    </lineage>
</organism>
<comment type="subcellular location">
    <subcellularLocation>
        <location evidence="1">Cell outer membrane</location>
        <topology evidence="1">Multi-pass membrane protein</topology>
    </subcellularLocation>
</comment>
<dbReference type="GO" id="GO:0009279">
    <property type="term" value="C:cell outer membrane"/>
    <property type="evidence" value="ECO:0007669"/>
    <property type="project" value="UniProtKB-SubCell"/>
</dbReference>
<reference evidence="13" key="1">
    <citation type="submission" date="2016-03" db="EMBL/GenBank/DDBJ databases">
        <authorList>
            <person name="Lee Y.-S."/>
            <person name="Choi Y.-L."/>
        </authorList>
    </citation>
    <scope>NUCLEOTIDE SEQUENCE [LARGE SCALE GENOMIC DNA]</scope>
    <source>
        <strain evidence="13">DAU221</strain>
    </source>
</reference>
<evidence type="ECO:0000256" key="7">
    <source>
        <dbReference type="ARBA" id="ARBA00023237"/>
    </source>
</evidence>
<dbReference type="SUPFAM" id="SSF49464">
    <property type="entry name" value="Carboxypeptidase regulatory domain-like"/>
    <property type="match status" value="1"/>
</dbReference>
<accession>A0A143HNM5</accession>
<proteinExistence type="inferred from homology"/>
<evidence type="ECO:0000313" key="12">
    <source>
        <dbReference type="EMBL" id="AMX03298.1"/>
    </source>
</evidence>
<keyword evidence="5 8" id="KW-0798">TonB box</keyword>
<evidence type="ECO:0000256" key="3">
    <source>
        <dbReference type="ARBA" id="ARBA00022452"/>
    </source>
</evidence>
<dbReference type="Gene3D" id="2.40.170.20">
    <property type="entry name" value="TonB-dependent receptor, beta-barrel domain"/>
    <property type="match status" value="1"/>
</dbReference>
<dbReference type="AlphaFoldDB" id="A0A143HNM5"/>
<evidence type="ECO:0000259" key="11">
    <source>
        <dbReference type="Pfam" id="PF07715"/>
    </source>
</evidence>
<dbReference type="PANTHER" id="PTHR30069:SF40">
    <property type="entry name" value="TONB-DEPENDENT RECEPTOR NMB0964-RELATED"/>
    <property type="match status" value="1"/>
</dbReference>
<dbReference type="InterPro" id="IPR036942">
    <property type="entry name" value="Beta-barrel_TonB_sf"/>
</dbReference>
<keyword evidence="4" id="KW-0812">Transmembrane</keyword>
<dbReference type="InterPro" id="IPR012910">
    <property type="entry name" value="Plug_dom"/>
</dbReference>
<evidence type="ECO:0000256" key="9">
    <source>
        <dbReference type="SAM" id="MobiDB-lite"/>
    </source>
</evidence>
<evidence type="ECO:0000313" key="13">
    <source>
        <dbReference type="Proteomes" id="UP000076077"/>
    </source>
</evidence>
<dbReference type="EMBL" id="CP014864">
    <property type="protein sequence ID" value="AMX03298.1"/>
    <property type="molecule type" value="Genomic_DNA"/>
</dbReference>
<dbReference type="KEGG" id="mthd:A3224_12555"/>
<dbReference type="InterPro" id="IPR039426">
    <property type="entry name" value="TonB-dep_rcpt-like"/>
</dbReference>
<dbReference type="Pfam" id="PF13620">
    <property type="entry name" value="CarboxypepD_reg"/>
    <property type="match status" value="1"/>
</dbReference>
<evidence type="ECO:0000256" key="4">
    <source>
        <dbReference type="ARBA" id="ARBA00022692"/>
    </source>
</evidence>
<keyword evidence="13" id="KW-1185">Reference proteome</keyword>
<dbReference type="GO" id="GO:0015344">
    <property type="term" value="F:siderophore uptake transmembrane transporter activity"/>
    <property type="evidence" value="ECO:0007669"/>
    <property type="project" value="TreeGrafter"/>
</dbReference>
<evidence type="ECO:0000256" key="1">
    <source>
        <dbReference type="ARBA" id="ARBA00004571"/>
    </source>
</evidence>
<keyword evidence="12" id="KW-0675">Receptor</keyword>
<dbReference type="RefSeq" id="WP_067155215.1">
    <property type="nucleotide sequence ID" value="NZ_CP014864.1"/>
</dbReference>
<feature type="region of interest" description="Disordered" evidence="9">
    <location>
        <begin position="337"/>
        <end position="356"/>
    </location>
</feature>
<keyword evidence="2" id="KW-0813">Transport</keyword>
<evidence type="ECO:0000256" key="2">
    <source>
        <dbReference type="ARBA" id="ARBA00022448"/>
    </source>
</evidence>
<dbReference type="InterPro" id="IPR037066">
    <property type="entry name" value="Plug_dom_sf"/>
</dbReference>
<keyword evidence="3" id="KW-1134">Transmembrane beta strand</keyword>
<dbReference type="Proteomes" id="UP000076077">
    <property type="component" value="Chromosome"/>
</dbReference>
<feature type="domain" description="TonB-dependent receptor plug" evidence="11">
    <location>
        <begin position="111"/>
        <end position="216"/>
    </location>
</feature>
<feature type="domain" description="TonB-dependent receptor-like beta-barrel" evidence="10">
    <location>
        <begin position="357"/>
        <end position="769"/>
    </location>
</feature>
<dbReference type="PANTHER" id="PTHR30069">
    <property type="entry name" value="TONB-DEPENDENT OUTER MEMBRANE RECEPTOR"/>
    <property type="match status" value="1"/>
</dbReference>
<keyword evidence="7" id="KW-0998">Cell outer membrane</keyword>
<dbReference type="GO" id="GO:0044718">
    <property type="term" value="P:siderophore transmembrane transport"/>
    <property type="evidence" value="ECO:0007669"/>
    <property type="project" value="TreeGrafter"/>
</dbReference>
<dbReference type="OrthoDB" id="9795928at2"/>
<comment type="similarity">
    <text evidence="8">Belongs to the TonB-dependent receptor family.</text>
</comment>
<dbReference type="InterPro" id="IPR000531">
    <property type="entry name" value="Beta-barrel_TonB"/>
</dbReference>
<evidence type="ECO:0000259" key="10">
    <source>
        <dbReference type="Pfam" id="PF00593"/>
    </source>
</evidence>
<protein>
    <submittedName>
        <fullName evidence="12">TonB-dependent receptor</fullName>
    </submittedName>
</protein>
<dbReference type="Pfam" id="PF00593">
    <property type="entry name" value="TonB_dep_Rec_b-barrel"/>
    <property type="match status" value="1"/>
</dbReference>
<dbReference type="Pfam" id="PF07715">
    <property type="entry name" value="Plug"/>
    <property type="match status" value="1"/>
</dbReference>
<sequence length="800" mass="87900">MKNTLATLTLLALSDLAYGISGQVTDQSGVPIKGATVETAGRTLQVLTDSHGRFSLDLESDAVSELHIKAPGYSHRTLHLDSIESPALHITLRPSAIEQIDVTATPLHTSTMESAQPVTVLAGNTLRRKQADTLGETLKNEVGVHPTYFGPVASSPVIRGLSGPRVLITQNSLDTSDASRVGPDHVVTSEASTAEQIEILRGPATLFYGSGAIGGVVNVVDDRVPSSSDATGAFQLGHSSVNNENDVSLTYTGGVEQIALHFDGFSRDGDDYEIPGAAELNADHSHTEEEQEHEAEGVLENSAAESNGFNIGASWLLENGYIGLAYGRLERLNGIPGHSHASGDDDAHEHSEEVDTVSDLKQDRWQLISELSLDTALLRGVNTRIGYTDYEHIEIENNQQGTLFQNETLQTRVDLLLQEIAGWRGALSVEGKTTDFSAIGEEAFTPPNQTDSFAVALMQEKHTGDFLWQLGARVEKVTIEADSIKWHETHHDAEEESAEQEHTLLDFDTLEFTPYSLSAGTVWNFAENYNAGVSLTYAQRAPSAAELFSYGPHIGTGSYEVGALFDIHASENRHFHYRNDVEEEVSNNFDLTLRKHSGDIGWVINLFYNKISNFYYQRDTGFTSEDLADHAHETHQESETVGDEHSHDHGALPIYVFEQADTTLYGLETQLAWRLSTPLTLTLWGDSIRGKLDDGGNLPRIPPVRLGFQLQYESNGWETGVNLSHYFEQDKVAELETTTDSYTLLGAEVRYTFSHNLGDLTVFLQGENLTNEEARVHSSFLKDRAPLPGRNFHLGLRGEF</sequence>
<evidence type="ECO:0000256" key="8">
    <source>
        <dbReference type="RuleBase" id="RU003357"/>
    </source>
</evidence>
<evidence type="ECO:0000256" key="5">
    <source>
        <dbReference type="ARBA" id="ARBA00023077"/>
    </source>
</evidence>
<dbReference type="GeneID" id="76608874"/>
<keyword evidence="6 8" id="KW-0472">Membrane</keyword>
<name>A0A143HNM5_MICTH</name>
<evidence type="ECO:0000256" key="6">
    <source>
        <dbReference type="ARBA" id="ARBA00023136"/>
    </source>
</evidence>
<dbReference type="Gene3D" id="2.170.130.10">
    <property type="entry name" value="TonB-dependent receptor, plug domain"/>
    <property type="match status" value="1"/>
</dbReference>
<gene>
    <name evidence="12" type="ORF">A3224_12555</name>
</gene>
<dbReference type="Gene3D" id="2.60.40.1120">
    <property type="entry name" value="Carboxypeptidase-like, regulatory domain"/>
    <property type="match status" value="1"/>
</dbReference>
<dbReference type="SUPFAM" id="SSF56935">
    <property type="entry name" value="Porins"/>
    <property type="match status" value="1"/>
</dbReference>
<dbReference type="STRING" id="252514.A3224_12555"/>
<dbReference type="InterPro" id="IPR008969">
    <property type="entry name" value="CarboxyPept-like_regulatory"/>
</dbReference>